<accession>A0A8J6Q506</accession>
<sequence length="244" mass="27185">MNNGPKSVVVPFPKEGDGQGLSNPIDRMQVMETVRMVEAIIFASAEPVSERQLAERLPVGADLRTALEELQAIYARRGVNLVRIADSWAFRTAGDLTYVMNRDAVQQKKLSRAALEVLAIIAYHQPVTRAEIEDIRGVETSKGTLDTLLETEWVRMRGRRKTPGRPITYGTTEKFLDHFGLEEVRDLPGVEELKGAGLLSTRMPSNFSIPLPPSDPDELTEDEDPFSDIDLEELGLLTPRVTED</sequence>
<evidence type="ECO:0000256" key="2">
    <source>
        <dbReference type="ARBA" id="ARBA00022618"/>
    </source>
</evidence>
<dbReference type="PANTHER" id="PTHR34298">
    <property type="entry name" value="SEGREGATION AND CONDENSATION PROTEIN B"/>
    <property type="match status" value="1"/>
</dbReference>
<dbReference type="InterPro" id="IPR036390">
    <property type="entry name" value="WH_DNA-bd_sf"/>
</dbReference>
<dbReference type="NCBIfam" id="TIGR00281">
    <property type="entry name" value="SMC-Scp complex subunit ScpB"/>
    <property type="match status" value="1"/>
</dbReference>
<dbReference type="InterPro" id="IPR036388">
    <property type="entry name" value="WH-like_DNA-bd_sf"/>
</dbReference>
<keyword evidence="1" id="KW-0963">Cytoplasm</keyword>
<dbReference type="InterPro" id="IPR005234">
    <property type="entry name" value="ScpB_csome_segregation"/>
</dbReference>
<evidence type="ECO:0000313" key="7">
    <source>
        <dbReference type="Proteomes" id="UP000643405"/>
    </source>
</evidence>
<keyword evidence="2" id="KW-0132">Cell division</keyword>
<feature type="region of interest" description="Disordered" evidence="5">
    <location>
        <begin position="204"/>
        <end position="244"/>
    </location>
</feature>
<dbReference type="AlphaFoldDB" id="A0A8J6Q506"/>
<evidence type="ECO:0000256" key="4">
    <source>
        <dbReference type="ARBA" id="ARBA00023306"/>
    </source>
</evidence>
<evidence type="ECO:0000256" key="5">
    <source>
        <dbReference type="SAM" id="MobiDB-lite"/>
    </source>
</evidence>
<dbReference type="RefSeq" id="WP_188165996.1">
    <property type="nucleotide sequence ID" value="NZ_JACVVX010000006.1"/>
</dbReference>
<dbReference type="GO" id="GO:0051304">
    <property type="term" value="P:chromosome separation"/>
    <property type="evidence" value="ECO:0007669"/>
    <property type="project" value="InterPro"/>
</dbReference>
<evidence type="ECO:0000256" key="1">
    <source>
        <dbReference type="ARBA" id="ARBA00022490"/>
    </source>
</evidence>
<dbReference type="GO" id="GO:0051301">
    <property type="term" value="P:cell division"/>
    <property type="evidence" value="ECO:0007669"/>
    <property type="project" value="UniProtKB-KW"/>
</dbReference>
<evidence type="ECO:0000256" key="3">
    <source>
        <dbReference type="ARBA" id="ARBA00022829"/>
    </source>
</evidence>
<dbReference type="Pfam" id="PF04079">
    <property type="entry name" value="SMC_ScpB"/>
    <property type="match status" value="1"/>
</dbReference>
<name>A0A8J6Q506_9HYPH</name>
<feature type="region of interest" description="Disordered" evidence="5">
    <location>
        <begin position="1"/>
        <end position="23"/>
    </location>
</feature>
<dbReference type="PANTHER" id="PTHR34298:SF2">
    <property type="entry name" value="SEGREGATION AND CONDENSATION PROTEIN B"/>
    <property type="match status" value="1"/>
</dbReference>
<comment type="caution">
    <text evidence="6">The sequence shown here is derived from an EMBL/GenBank/DDBJ whole genome shotgun (WGS) entry which is preliminary data.</text>
</comment>
<evidence type="ECO:0000313" key="6">
    <source>
        <dbReference type="EMBL" id="MBD0416555.1"/>
    </source>
</evidence>
<dbReference type="Proteomes" id="UP000643405">
    <property type="component" value="Unassembled WGS sequence"/>
</dbReference>
<organism evidence="6 7">
    <name type="scientific">Oryzicola mucosus</name>
    <dbReference type="NCBI Taxonomy" id="2767425"/>
    <lineage>
        <taxon>Bacteria</taxon>
        <taxon>Pseudomonadati</taxon>
        <taxon>Pseudomonadota</taxon>
        <taxon>Alphaproteobacteria</taxon>
        <taxon>Hyphomicrobiales</taxon>
        <taxon>Phyllobacteriaceae</taxon>
        <taxon>Oryzicola</taxon>
    </lineage>
</organism>
<dbReference type="Gene3D" id="1.10.10.10">
    <property type="entry name" value="Winged helix-like DNA-binding domain superfamily/Winged helix DNA-binding domain"/>
    <property type="match status" value="2"/>
</dbReference>
<feature type="compositionally biased region" description="Acidic residues" evidence="5">
    <location>
        <begin position="215"/>
        <end position="233"/>
    </location>
</feature>
<dbReference type="EMBL" id="JACVVX010000006">
    <property type="protein sequence ID" value="MBD0416555.1"/>
    <property type="molecule type" value="Genomic_DNA"/>
</dbReference>
<dbReference type="SUPFAM" id="SSF46785">
    <property type="entry name" value="Winged helix' DNA-binding domain"/>
    <property type="match status" value="2"/>
</dbReference>
<keyword evidence="7" id="KW-1185">Reference proteome</keyword>
<keyword evidence="4" id="KW-0131">Cell cycle</keyword>
<proteinExistence type="predicted"/>
<reference evidence="6" key="1">
    <citation type="submission" date="2020-09" db="EMBL/GenBank/DDBJ databases">
        <title>Genome seq and assembly of Tianweitania sp.</title>
        <authorList>
            <person name="Chhetri G."/>
        </authorList>
    </citation>
    <scope>NUCLEOTIDE SEQUENCE</scope>
    <source>
        <strain evidence="6">Rool2</strain>
    </source>
</reference>
<protein>
    <submittedName>
        <fullName evidence="6">SMC-Scp complex subunit ScpB</fullName>
    </submittedName>
</protein>
<gene>
    <name evidence="6" type="primary">scpB</name>
    <name evidence="6" type="ORF">ICI42_18020</name>
</gene>
<keyword evidence="3" id="KW-0159">Chromosome partition</keyword>